<keyword evidence="1 2" id="KW-0732">Signal</keyword>
<evidence type="ECO:0000256" key="2">
    <source>
        <dbReference type="SAM" id="SignalP"/>
    </source>
</evidence>
<dbReference type="InterPro" id="IPR016047">
    <property type="entry name" value="M23ase_b-sheet_dom"/>
</dbReference>
<dbReference type="Proteomes" id="UP001404956">
    <property type="component" value="Unassembled WGS sequence"/>
</dbReference>
<dbReference type="InterPro" id="IPR050570">
    <property type="entry name" value="Cell_wall_metabolism_enzyme"/>
</dbReference>
<dbReference type="Gene3D" id="2.70.70.10">
    <property type="entry name" value="Glucose Permease (Domain IIA)"/>
    <property type="match status" value="1"/>
</dbReference>
<name>A0ABP9XAY2_9DEIO</name>
<sequence length="459" mass="49370">MPEFPSRPPRGHVSLSRRLALTLALCGLPALAPLAAAMPETPEGLAALLGVPTPAERLTAALPTVHLTRVPQPASVLVVTTQSAAQVAARYGVPAAAVDPLPHAEGQRAKVLRVRLPAPEPRRPPVWPRSVTTHTVRPGETLASIASDAGLSLLDLLSANLGRASLDDLTPGEALFVPTAERGLLVRLKPGQTALSVIAGYRADLARTARANDVLPTALRPGDYLLLPGIQAESLYAQLVERRAARQEAERLARVQAQYQRYLAWQHDRLQALYDQQEKYEAYLAWKNSPERQRRLQQYERQVQFEAAQAAERDRQQAAQPLSVQPAGVNVSAAGHLAWPMHTYRITSRYGEADIDFHKQVFHGGVDLAAPASTPIYASAAGTVTESGYGAYGMNVYTVQGDSTLIYGHLSRSAVSAGQTVQQGDLIGYVGCTGICTGPHLHFELRLAGQAVDPLALLP</sequence>
<dbReference type="SUPFAM" id="SSF51261">
    <property type="entry name" value="Duplicated hybrid motif"/>
    <property type="match status" value="1"/>
</dbReference>
<dbReference type="SUPFAM" id="SSF54106">
    <property type="entry name" value="LysM domain"/>
    <property type="match status" value="1"/>
</dbReference>
<dbReference type="Pfam" id="PF01476">
    <property type="entry name" value="LysM"/>
    <property type="match status" value="1"/>
</dbReference>
<comment type="caution">
    <text evidence="4">The sequence shown here is derived from an EMBL/GenBank/DDBJ whole genome shotgun (WGS) entry which is preliminary data.</text>
</comment>
<dbReference type="Pfam" id="PF01551">
    <property type="entry name" value="Peptidase_M23"/>
    <property type="match status" value="1"/>
</dbReference>
<dbReference type="PANTHER" id="PTHR21666:SF289">
    <property type="entry name" value="L-ALA--D-GLU ENDOPEPTIDASE"/>
    <property type="match status" value="1"/>
</dbReference>
<accession>A0ABP9XAY2</accession>
<dbReference type="CDD" id="cd00118">
    <property type="entry name" value="LysM"/>
    <property type="match status" value="1"/>
</dbReference>
<dbReference type="SMART" id="SM00257">
    <property type="entry name" value="LysM"/>
    <property type="match status" value="2"/>
</dbReference>
<evidence type="ECO:0000313" key="4">
    <source>
        <dbReference type="EMBL" id="GAA5532529.1"/>
    </source>
</evidence>
<organism evidence="4 5">
    <name type="scientific">Deinococcus aluminii</name>
    <dbReference type="NCBI Taxonomy" id="1656885"/>
    <lineage>
        <taxon>Bacteria</taxon>
        <taxon>Thermotogati</taxon>
        <taxon>Deinococcota</taxon>
        <taxon>Deinococci</taxon>
        <taxon>Deinococcales</taxon>
        <taxon>Deinococcaceae</taxon>
        <taxon>Deinococcus</taxon>
    </lineage>
</organism>
<proteinExistence type="predicted"/>
<dbReference type="InterPro" id="IPR011055">
    <property type="entry name" value="Dup_hybrid_motif"/>
</dbReference>
<evidence type="ECO:0000259" key="3">
    <source>
        <dbReference type="PROSITE" id="PS51782"/>
    </source>
</evidence>
<keyword evidence="5" id="KW-1185">Reference proteome</keyword>
<dbReference type="EMBL" id="BAABRV010000002">
    <property type="protein sequence ID" value="GAA5532529.1"/>
    <property type="molecule type" value="Genomic_DNA"/>
</dbReference>
<reference evidence="4 5" key="1">
    <citation type="submission" date="2024-02" db="EMBL/GenBank/DDBJ databases">
        <title>Deinococcus aluminii NBRC 112889.</title>
        <authorList>
            <person name="Ichikawa N."/>
            <person name="Katano-Makiyama Y."/>
            <person name="Hidaka K."/>
        </authorList>
    </citation>
    <scope>NUCLEOTIDE SEQUENCE [LARGE SCALE GENOMIC DNA]</scope>
    <source>
        <strain evidence="4 5">NBRC 112889</strain>
    </source>
</reference>
<evidence type="ECO:0000313" key="5">
    <source>
        <dbReference type="Proteomes" id="UP001404956"/>
    </source>
</evidence>
<feature type="chain" id="PRO_5045867145" description="LysM domain-containing protein" evidence="2">
    <location>
        <begin position="33"/>
        <end position="459"/>
    </location>
</feature>
<dbReference type="Gene3D" id="3.10.350.10">
    <property type="entry name" value="LysM domain"/>
    <property type="match status" value="1"/>
</dbReference>
<protein>
    <recommendedName>
        <fullName evidence="3">LysM domain-containing protein</fullName>
    </recommendedName>
</protein>
<dbReference type="InterPro" id="IPR018392">
    <property type="entry name" value="LysM"/>
</dbReference>
<feature type="signal peptide" evidence="2">
    <location>
        <begin position="1"/>
        <end position="32"/>
    </location>
</feature>
<gene>
    <name evidence="4" type="ORF">Dalu01_00918</name>
</gene>
<dbReference type="PROSITE" id="PS51782">
    <property type="entry name" value="LYSM"/>
    <property type="match status" value="1"/>
</dbReference>
<dbReference type="PANTHER" id="PTHR21666">
    <property type="entry name" value="PEPTIDASE-RELATED"/>
    <property type="match status" value="1"/>
</dbReference>
<dbReference type="RefSeq" id="WP_345451730.1">
    <property type="nucleotide sequence ID" value="NZ_BAABRV010000002.1"/>
</dbReference>
<feature type="domain" description="LysM" evidence="3">
    <location>
        <begin position="132"/>
        <end position="177"/>
    </location>
</feature>
<dbReference type="CDD" id="cd12797">
    <property type="entry name" value="M23_peptidase"/>
    <property type="match status" value="1"/>
</dbReference>
<dbReference type="InterPro" id="IPR036779">
    <property type="entry name" value="LysM_dom_sf"/>
</dbReference>
<evidence type="ECO:0000256" key="1">
    <source>
        <dbReference type="ARBA" id="ARBA00022729"/>
    </source>
</evidence>